<dbReference type="RefSeq" id="WP_268214986.1">
    <property type="nucleotide sequence ID" value="NZ_CP107241.1"/>
</dbReference>
<evidence type="ECO:0000313" key="2">
    <source>
        <dbReference type="Proteomes" id="UP001164737"/>
    </source>
</evidence>
<protein>
    <submittedName>
        <fullName evidence="1">Uncharacterized protein</fullName>
    </submittedName>
</protein>
<sequence>MSSELPGLVGKERITAYDGTEYYNMLHSIQEILQKHAIGGTLGKEQSKYISLSLFLTDLIYALKTDSAMLVVLPIPKVEDYYGIISPHILSAVGNLLPGVTPIEVLTPIPQLSVKASEVAIFEELLGSQIFSAYSNAHSSLENNRESDVAVLDNVSLKAKSVWQRFSNTGGFNSDSQHQRL</sequence>
<gene>
    <name evidence="1" type="ORF">OEG85_11160</name>
</gene>
<evidence type="ECO:0000313" key="1">
    <source>
        <dbReference type="EMBL" id="WAH66433.1"/>
    </source>
</evidence>
<dbReference type="Proteomes" id="UP001164737">
    <property type="component" value="Chromosome"/>
</dbReference>
<dbReference type="EMBL" id="CP107241">
    <property type="protein sequence ID" value="WAH66433.1"/>
    <property type="molecule type" value="Genomic_DNA"/>
</dbReference>
<organism evidence="1 2">
    <name type="scientific">Xanthomonas hortorum</name>
    <dbReference type="NCBI Taxonomy" id="56454"/>
    <lineage>
        <taxon>Bacteria</taxon>
        <taxon>Pseudomonadati</taxon>
        <taxon>Pseudomonadota</taxon>
        <taxon>Gammaproteobacteria</taxon>
        <taxon>Lysobacterales</taxon>
        <taxon>Lysobacteraceae</taxon>
        <taxon>Xanthomonas</taxon>
    </lineage>
</organism>
<proteinExistence type="predicted"/>
<accession>A0AA47EXZ7</accession>
<dbReference type="AlphaFoldDB" id="A0AA47EXZ7"/>
<name>A0AA47EXZ7_9XANT</name>
<reference evidence="1" key="1">
    <citation type="submission" date="2022-10" db="EMBL/GenBank/DDBJ databases">
        <title>Complete genome sequence resource for Xanthomonas hortorum isolated from Greek Oregano.</title>
        <authorList>
            <person name="Gonzalez-Tobon J."/>
            <person name="Helmann T.C."/>
            <person name="Daughtrey M."/>
            <person name="Stodghill P.V."/>
            <person name="Filiatrault M.J."/>
        </authorList>
    </citation>
    <scope>NUCLEOTIDE SEQUENCE</scope>
    <source>
        <strain evidence="1">Oregano 108</strain>
    </source>
</reference>